<evidence type="ECO:0000256" key="1">
    <source>
        <dbReference type="ARBA" id="ARBA00009437"/>
    </source>
</evidence>
<evidence type="ECO:0000259" key="5">
    <source>
        <dbReference type="PROSITE" id="PS50931"/>
    </source>
</evidence>
<dbReference type="EMBL" id="JACLAW010000011">
    <property type="protein sequence ID" value="MBC2666651.1"/>
    <property type="molecule type" value="Genomic_DNA"/>
</dbReference>
<evidence type="ECO:0000313" key="6">
    <source>
        <dbReference type="EMBL" id="MBC2666651.1"/>
    </source>
</evidence>
<dbReference type="InterPro" id="IPR000847">
    <property type="entry name" value="LysR_HTH_N"/>
</dbReference>
<reference evidence="6 7" key="1">
    <citation type="submission" date="2020-08" db="EMBL/GenBank/DDBJ databases">
        <title>The genome sequence of type strain Novosphingobium flavum NBRC 111647.</title>
        <authorList>
            <person name="Liu Y."/>
        </authorList>
    </citation>
    <scope>NUCLEOTIDE SEQUENCE [LARGE SCALE GENOMIC DNA]</scope>
    <source>
        <strain evidence="6 7">NBRC 111647</strain>
    </source>
</reference>
<organism evidence="6 7">
    <name type="scientific">Novosphingobium flavum</name>
    <dbReference type="NCBI Taxonomy" id="1778672"/>
    <lineage>
        <taxon>Bacteria</taxon>
        <taxon>Pseudomonadati</taxon>
        <taxon>Pseudomonadota</taxon>
        <taxon>Alphaproteobacteria</taxon>
        <taxon>Sphingomonadales</taxon>
        <taxon>Sphingomonadaceae</taxon>
        <taxon>Novosphingobium</taxon>
    </lineage>
</organism>
<protein>
    <submittedName>
        <fullName evidence="6">LysR family transcriptional regulator</fullName>
    </submittedName>
</protein>
<dbReference type="SUPFAM" id="SSF53850">
    <property type="entry name" value="Periplasmic binding protein-like II"/>
    <property type="match status" value="1"/>
</dbReference>
<dbReference type="Pfam" id="PF00126">
    <property type="entry name" value="HTH_1"/>
    <property type="match status" value="2"/>
</dbReference>
<evidence type="ECO:0000256" key="2">
    <source>
        <dbReference type="ARBA" id="ARBA00023015"/>
    </source>
</evidence>
<dbReference type="GO" id="GO:0003700">
    <property type="term" value="F:DNA-binding transcription factor activity"/>
    <property type="evidence" value="ECO:0007669"/>
    <property type="project" value="InterPro"/>
</dbReference>
<keyword evidence="3" id="KW-0238">DNA-binding</keyword>
<keyword evidence="2" id="KW-0805">Transcription regulation</keyword>
<dbReference type="InterPro" id="IPR036390">
    <property type="entry name" value="WH_DNA-bd_sf"/>
</dbReference>
<dbReference type="InterPro" id="IPR005119">
    <property type="entry name" value="LysR_subst-bd"/>
</dbReference>
<comment type="caution">
    <text evidence="6">The sequence shown here is derived from an EMBL/GenBank/DDBJ whole genome shotgun (WGS) entry which is preliminary data.</text>
</comment>
<dbReference type="PANTHER" id="PTHR30346:SF9">
    <property type="entry name" value="LYSR FAMILY TRANSCRIPTIONAL REGULATOR"/>
    <property type="match status" value="1"/>
</dbReference>
<dbReference type="PROSITE" id="PS50931">
    <property type="entry name" value="HTH_LYSR"/>
    <property type="match status" value="1"/>
</dbReference>
<dbReference type="Gene3D" id="3.40.190.290">
    <property type="match status" value="1"/>
</dbReference>
<dbReference type="GO" id="GO:0003677">
    <property type="term" value="F:DNA binding"/>
    <property type="evidence" value="ECO:0007669"/>
    <property type="project" value="UniProtKB-KW"/>
</dbReference>
<comment type="similarity">
    <text evidence="1">Belongs to the LysR transcriptional regulatory family.</text>
</comment>
<dbReference type="InterPro" id="IPR036388">
    <property type="entry name" value="WH-like_DNA-bd_sf"/>
</dbReference>
<dbReference type="PANTHER" id="PTHR30346">
    <property type="entry name" value="TRANSCRIPTIONAL DUAL REGULATOR HCAR-RELATED"/>
    <property type="match status" value="1"/>
</dbReference>
<dbReference type="Pfam" id="PF03466">
    <property type="entry name" value="LysR_substrate"/>
    <property type="match status" value="1"/>
</dbReference>
<dbReference type="Proteomes" id="UP000566813">
    <property type="component" value="Unassembled WGS sequence"/>
</dbReference>
<sequence length="416" mass="45716">MIRAELGKAVSVLPSIGRLRAFRAAARCENICKAASELGRSQSAVSEAIQNMESESGFSLFNRTASGCYPTDAGKVLMARVDGFFAIMETAVAEALRASSLAGATPSTVMQRITWSDMLALRTLHEYGAFPHAARHCDVTVTSLRRSARRLERHLGVCLFENSAQGLKTNACGSKLAGQIILATRELECAEEEMKVQQRTLGGRLLIGQVSAGNFLNSLELDDFSKLHPEVKISVTSGSYDALLSKLRDGQIDLLIGMVGNPAPTPDVIEEVLGEDPYVIAASRNHALVRFERVSREDLASVEWIAPKSRRPIFERIFKGISSPRFNIETQSLVSIFVLLTRAKHLAILLRSELELSRSLGNHLVELNYAVERAPLQMGMSVRREWRPSAVQREFMNFLRGRQGGGSGFNGWRVAA</sequence>
<evidence type="ECO:0000256" key="3">
    <source>
        <dbReference type="ARBA" id="ARBA00023125"/>
    </source>
</evidence>
<proteinExistence type="inferred from homology"/>
<dbReference type="AlphaFoldDB" id="A0A7X1FTH4"/>
<evidence type="ECO:0000256" key="4">
    <source>
        <dbReference type="ARBA" id="ARBA00023163"/>
    </source>
</evidence>
<gene>
    <name evidence="6" type="ORF">H7F51_14095</name>
</gene>
<evidence type="ECO:0000313" key="7">
    <source>
        <dbReference type="Proteomes" id="UP000566813"/>
    </source>
</evidence>
<accession>A0A7X1FTH4</accession>
<feature type="domain" description="HTH lysR-type" evidence="5">
    <location>
        <begin position="14"/>
        <end position="71"/>
    </location>
</feature>
<keyword evidence="7" id="KW-1185">Reference proteome</keyword>
<dbReference type="RefSeq" id="WP_185664955.1">
    <property type="nucleotide sequence ID" value="NZ_JACLAW010000011.1"/>
</dbReference>
<dbReference type="Gene3D" id="1.10.10.10">
    <property type="entry name" value="Winged helix-like DNA-binding domain superfamily/Winged helix DNA-binding domain"/>
    <property type="match status" value="2"/>
</dbReference>
<name>A0A7X1FTH4_9SPHN</name>
<dbReference type="GO" id="GO:0032993">
    <property type="term" value="C:protein-DNA complex"/>
    <property type="evidence" value="ECO:0007669"/>
    <property type="project" value="TreeGrafter"/>
</dbReference>
<dbReference type="SUPFAM" id="SSF46785">
    <property type="entry name" value="Winged helix' DNA-binding domain"/>
    <property type="match status" value="2"/>
</dbReference>
<keyword evidence="4" id="KW-0804">Transcription</keyword>